<accession>A0A1F6H1J5</accession>
<evidence type="ECO:0000313" key="2">
    <source>
        <dbReference type="Proteomes" id="UP000177583"/>
    </source>
</evidence>
<reference evidence="1 2" key="1">
    <citation type="journal article" date="2016" name="Nat. Commun.">
        <title>Thousands of microbial genomes shed light on interconnected biogeochemical processes in an aquifer system.</title>
        <authorList>
            <person name="Anantharaman K."/>
            <person name="Brown C.T."/>
            <person name="Hug L.A."/>
            <person name="Sharon I."/>
            <person name="Castelle C.J."/>
            <person name="Probst A.J."/>
            <person name="Thomas B.C."/>
            <person name="Singh A."/>
            <person name="Wilkins M.J."/>
            <person name="Karaoz U."/>
            <person name="Brodie E.L."/>
            <person name="Williams K.H."/>
            <person name="Hubbard S.S."/>
            <person name="Banfield J.F."/>
        </authorList>
    </citation>
    <scope>NUCLEOTIDE SEQUENCE [LARGE SCALE GENOMIC DNA]</scope>
</reference>
<evidence type="ECO:0000313" key="1">
    <source>
        <dbReference type="EMBL" id="OGH04258.1"/>
    </source>
</evidence>
<dbReference type="AlphaFoldDB" id="A0A1F6H1J5"/>
<protein>
    <submittedName>
        <fullName evidence="1">Uncharacterized protein</fullName>
    </submittedName>
</protein>
<proteinExistence type="predicted"/>
<gene>
    <name evidence="1" type="ORF">A2557_10685</name>
</gene>
<dbReference type="Proteomes" id="UP000177583">
    <property type="component" value="Unassembled WGS sequence"/>
</dbReference>
<dbReference type="EMBL" id="MFNF01000005">
    <property type="protein sequence ID" value="OGH04258.1"/>
    <property type="molecule type" value="Genomic_DNA"/>
</dbReference>
<sequence>MNSENNQPLPKEKNPTYQEIQERLAAAIDAVIEQQLATQDPVETLLTLERLQEEGFSHAEARGLIAQVVSLEVAELVAGTGVLDLERYITSLSELPQPFADPKTGLSLDLDLEP</sequence>
<organism evidence="1 2">
    <name type="scientific">Candidatus Lambdaproteobacteria bacterium RIFOXYD2_FULL_56_26</name>
    <dbReference type="NCBI Taxonomy" id="1817773"/>
    <lineage>
        <taxon>Bacteria</taxon>
        <taxon>Pseudomonadati</taxon>
        <taxon>Pseudomonadota</taxon>
        <taxon>Candidatus Lambdaproteobacteria</taxon>
    </lineage>
</organism>
<comment type="caution">
    <text evidence="1">The sequence shown here is derived from an EMBL/GenBank/DDBJ whole genome shotgun (WGS) entry which is preliminary data.</text>
</comment>
<name>A0A1F6H1J5_9PROT</name>